<evidence type="ECO:0000259" key="1">
    <source>
        <dbReference type="Pfam" id="PF00156"/>
    </source>
</evidence>
<protein>
    <submittedName>
        <fullName evidence="2">Phosphoribosyltransferase</fullName>
    </submittedName>
</protein>
<evidence type="ECO:0000313" key="2">
    <source>
        <dbReference type="EMBL" id="KKS86532.1"/>
    </source>
</evidence>
<feature type="domain" description="Phosphoribosyltransferase" evidence="1">
    <location>
        <begin position="11"/>
        <end position="165"/>
    </location>
</feature>
<dbReference type="Pfam" id="PF00156">
    <property type="entry name" value="Pribosyltran"/>
    <property type="match status" value="1"/>
</dbReference>
<gene>
    <name evidence="2" type="ORF">UV61_C0009G0059</name>
</gene>
<dbReference type="SUPFAM" id="SSF53271">
    <property type="entry name" value="PRTase-like"/>
    <property type="match status" value="1"/>
</dbReference>
<keyword evidence="2" id="KW-0328">Glycosyltransferase</keyword>
<dbReference type="EMBL" id="LCFD01000009">
    <property type="protein sequence ID" value="KKS86532.1"/>
    <property type="molecule type" value="Genomic_DNA"/>
</dbReference>
<dbReference type="Proteomes" id="UP000034050">
    <property type="component" value="Unassembled WGS sequence"/>
</dbReference>
<dbReference type="InterPro" id="IPR029057">
    <property type="entry name" value="PRTase-like"/>
</dbReference>
<reference evidence="2 3" key="1">
    <citation type="journal article" date="2015" name="Nature">
        <title>rRNA introns, odd ribosomes, and small enigmatic genomes across a large radiation of phyla.</title>
        <authorList>
            <person name="Brown C.T."/>
            <person name="Hug L.A."/>
            <person name="Thomas B.C."/>
            <person name="Sharon I."/>
            <person name="Castelle C.J."/>
            <person name="Singh A."/>
            <person name="Wilkins M.J."/>
            <person name="Williams K.H."/>
            <person name="Banfield J.F."/>
        </authorList>
    </citation>
    <scope>NUCLEOTIDE SEQUENCE [LARGE SCALE GENOMIC DNA]</scope>
</reference>
<accession>A0A0G1CLZ7</accession>
<evidence type="ECO:0000313" key="3">
    <source>
        <dbReference type="Proteomes" id="UP000034050"/>
    </source>
</evidence>
<dbReference type="Gene3D" id="3.40.50.2020">
    <property type="match status" value="1"/>
</dbReference>
<dbReference type="GO" id="GO:0016757">
    <property type="term" value="F:glycosyltransferase activity"/>
    <property type="evidence" value="ECO:0007669"/>
    <property type="project" value="UniProtKB-KW"/>
</dbReference>
<dbReference type="STRING" id="1618446.UV61_C0009G0059"/>
<name>A0A0G1CLZ7_9BACT</name>
<comment type="caution">
    <text evidence="2">The sequence shown here is derived from an EMBL/GenBank/DDBJ whole genome shotgun (WGS) entry which is preliminary data.</text>
</comment>
<dbReference type="Gene3D" id="3.30.1310.20">
    <property type="entry name" value="PRTase-like"/>
    <property type="match status" value="1"/>
</dbReference>
<dbReference type="AlphaFoldDB" id="A0A0G1CLZ7"/>
<organism evidence="2 3">
    <name type="scientific">Candidatus Gottesmanbacteria bacterium GW2011_GWB1_43_11</name>
    <dbReference type="NCBI Taxonomy" id="1618446"/>
    <lineage>
        <taxon>Bacteria</taxon>
        <taxon>Candidatus Gottesmaniibacteriota</taxon>
    </lineage>
</organism>
<dbReference type="CDD" id="cd06223">
    <property type="entry name" value="PRTases_typeI"/>
    <property type="match status" value="1"/>
</dbReference>
<sequence>MFTSRVDAGKKLGEELKLQNIRADLVLGIPRGGVVVAYEIARELKCVLDVLVVKKLGSPSNPELAIGALTFDDVTYIDENLSRGVGADADYIRGEIVRRHHELVKRNQLLRHSPLPPDVGHKSVILVDDGVATGATVLAALMWLVQKKTRTTILALPVAAVDTAYELCKRVATCVILEKPNTLNSVGSFYKEFEQVEEEEVKMLLERYHK</sequence>
<proteinExistence type="predicted"/>
<dbReference type="InterPro" id="IPR000836">
    <property type="entry name" value="PRTase_dom"/>
</dbReference>
<keyword evidence="2" id="KW-0808">Transferase</keyword>